<protein>
    <submittedName>
        <fullName evidence="2">Uncharacterized protein</fullName>
    </submittedName>
</protein>
<comment type="caution">
    <text evidence="2">The sequence shown here is derived from an EMBL/GenBank/DDBJ whole genome shotgun (WGS) entry which is preliminary data.</text>
</comment>
<gene>
    <name evidence="1" type="ORF">PC113_g21202</name>
    <name evidence="2" type="ORF">PC115_g20924</name>
    <name evidence="3" type="ORF">PC117_g19407</name>
    <name evidence="4" type="ORF">PC118_g21085</name>
</gene>
<reference evidence="2" key="1">
    <citation type="submission" date="2018-10" db="EMBL/GenBank/DDBJ databases">
        <title>Effector identification in a new, highly contiguous assembly of the strawberry crown rot pathogen Phytophthora cactorum.</title>
        <authorList>
            <person name="Armitage A.D."/>
            <person name="Nellist C.F."/>
            <person name="Bates H."/>
            <person name="Vickerstaff R.J."/>
            <person name="Harrison R.J."/>
        </authorList>
    </citation>
    <scope>NUCLEOTIDE SEQUENCE</scope>
    <source>
        <strain evidence="1">15-7</strain>
        <strain evidence="2">4032</strain>
        <strain evidence="3">4040</strain>
        <strain evidence="4">P415</strain>
    </source>
</reference>
<evidence type="ECO:0000313" key="5">
    <source>
        <dbReference type="Proteomes" id="UP000774804"/>
    </source>
</evidence>
<evidence type="ECO:0000313" key="3">
    <source>
        <dbReference type="EMBL" id="KAG2910439.1"/>
    </source>
</evidence>
<dbReference type="Proteomes" id="UP000735874">
    <property type="component" value="Unassembled WGS sequence"/>
</dbReference>
<evidence type="ECO:0000313" key="4">
    <source>
        <dbReference type="EMBL" id="KAG2963065.1"/>
    </source>
</evidence>
<dbReference type="Proteomes" id="UP000736787">
    <property type="component" value="Unassembled WGS sequence"/>
</dbReference>
<evidence type="ECO:0000313" key="2">
    <source>
        <dbReference type="EMBL" id="KAG2885687.1"/>
    </source>
</evidence>
<accession>A0A8T1AS67</accession>
<dbReference type="AlphaFoldDB" id="A0A8T1AS67"/>
<dbReference type="EMBL" id="RCMG01001336">
    <property type="protein sequence ID" value="KAG2829921.1"/>
    <property type="molecule type" value="Genomic_DNA"/>
</dbReference>
<organism evidence="2 5">
    <name type="scientific">Phytophthora cactorum</name>
    <dbReference type="NCBI Taxonomy" id="29920"/>
    <lineage>
        <taxon>Eukaryota</taxon>
        <taxon>Sar</taxon>
        <taxon>Stramenopiles</taxon>
        <taxon>Oomycota</taxon>
        <taxon>Peronosporomycetes</taxon>
        <taxon>Peronosporales</taxon>
        <taxon>Peronosporaceae</taxon>
        <taxon>Phytophthora</taxon>
    </lineage>
</organism>
<dbReference type="Proteomes" id="UP000697107">
    <property type="component" value="Unassembled WGS sequence"/>
</dbReference>
<dbReference type="EMBL" id="RCML01001378">
    <property type="protein sequence ID" value="KAG2963065.1"/>
    <property type="molecule type" value="Genomic_DNA"/>
</dbReference>
<dbReference type="EMBL" id="RCMI01001396">
    <property type="protein sequence ID" value="KAG2885687.1"/>
    <property type="molecule type" value="Genomic_DNA"/>
</dbReference>
<sequence>MNGRRGEVMQGMEAVAWNQATVFTKEAEESRKGTDETVKKEPGECPRRGVVHIATSEQVADARVCFSVVNLLDSVQTESR</sequence>
<dbReference type="Proteomes" id="UP000774804">
    <property type="component" value="Unassembled WGS sequence"/>
</dbReference>
<dbReference type="EMBL" id="RCMK01000841">
    <property type="protein sequence ID" value="KAG2910439.1"/>
    <property type="molecule type" value="Genomic_DNA"/>
</dbReference>
<name>A0A8T1AS67_9STRA</name>
<proteinExistence type="predicted"/>
<evidence type="ECO:0000313" key="1">
    <source>
        <dbReference type="EMBL" id="KAG2829921.1"/>
    </source>
</evidence>